<keyword evidence="8" id="KW-1185">Reference proteome</keyword>
<keyword evidence="6" id="KW-0732">Signal</keyword>
<keyword evidence="4 5" id="KW-0472">Membrane</keyword>
<dbReference type="AlphaFoldDB" id="A0A812XA59"/>
<comment type="subcellular location">
    <subcellularLocation>
        <location evidence="1">Membrane</location>
        <topology evidence="1">Multi-pass membrane protein</topology>
    </subcellularLocation>
</comment>
<dbReference type="InterPro" id="IPR050186">
    <property type="entry name" value="TPT_transporter"/>
</dbReference>
<evidence type="ECO:0000313" key="7">
    <source>
        <dbReference type="EMBL" id="CAE7723015.1"/>
    </source>
</evidence>
<feature type="signal peptide" evidence="6">
    <location>
        <begin position="1"/>
        <end position="30"/>
    </location>
</feature>
<proteinExistence type="predicted"/>
<reference evidence="7" key="1">
    <citation type="submission" date="2021-02" db="EMBL/GenBank/DDBJ databases">
        <authorList>
            <person name="Dougan E. K."/>
            <person name="Rhodes N."/>
            <person name="Thang M."/>
            <person name="Chan C."/>
        </authorList>
    </citation>
    <scope>NUCLEOTIDE SEQUENCE</scope>
</reference>
<dbReference type="OrthoDB" id="446383at2759"/>
<gene>
    <name evidence="7" type="primary">GONST4</name>
    <name evidence="7" type="ORF">SPIL2461_LOCUS20635</name>
</gene>
<feature type="chain" id="PRO_5032450655" evidence="6">
    <location>
        <begin position="31"/>
        <end position="379"/>
    </location>
</feature>
<sequence length="379" mass="41384">MLTLPAYLTNPACHVRRMWLLLVFFGVVAARVPAVSSAWTSCEAEDQDRGTEFGVRSANLLQRARRSQPIIPRNWTNSTFGDIFGLPNQGVGPVRYVPGPRVLSHLQTGLLLGTLAVSVALSHLSAAEVTTSISSWISASVCTNLLNKEAASTFQATCLLVILQMFIANIVVILARFKDLGCPSVRDFWRWLPVSFLVSGMLGTSIFALEGTTVSTVNIIRNVLPIITFVLEKILFNSPRIVRPGHVLSMFLTLFGTTLYGIYNFSVTSYSLGMILFGCLLTVVDKLLQRHLLMSPDFKQPLAVCMVMNNTFGMLPLLAVSILTHEAPNWSRVIAKTPWDGWLLVLASGLSGCCLGFYGLAVSKLVSAASVLMLQNTSK</sequence>
<feature type="transmembrane region" description="Helical" evidence="5">
    <location>
        <begin position="343"/>
        <end position="374"/>
    </location>
</feature>
<organism evidence="7 8">
    <name type="scientific">Symbiodinium pilosum</name>
    <name type="common">Dinoflagellate</name>
    <dbReference type="NCBI Taxonomy" id="2952"/>
    <lineage>
        <taxon>Eukaryota</taxon>
        <taxon>Sar</taxon>
        <taxon>Alveolata</taxon>
        <taxon>Dinophyceae</taxon>
        <taxon>Suessiales</taxon>
        <taxon>Symbiodiniaceae</taxon>
        <taxon>Symbiodinium</taxon>
    </lineage>
</organism>
<comment type="caution">
    <text evidence="7">The sequence shown here is derived from an EMBL/GenBank/DDBJ whole genome shotgun (WGS) entry which is preliminary data.</text>
</comment>
<dbReference type="EMBL" id="CAJNIZ010045536">
    <property type="protein sequence ID" value="CAE7723015.1"/>
    <property type="molecule type" value="Genomic_DNA"/>
</dbReference>
<evidence type="ECO:0000313" key="8">
    <source>
        <dbReference type="Proteomes" id="UP000649617"/>
    </source>
</evidence>
<evidence type="ECO:0000256" key="2">
    <source>
        <dbReference type="ARBA" id="ARBA00022692"/>
    </source>
</evidence>
<feature type="transmembrane region" description="Helical" evidence="5">
    <location>
        <begin position="269"/>
        <end position="288"/>
    </location>
</feature>
<dbReference type="Proteomes" id="UP000649617">
    <property type="component" value="Unassembled WGS sequence"/>
</dbReference>
<name>A0A812XA59_SYMPI</name>
<evidence type="ECO:0000256" key="5">
    <source>
        <dbReference type="SAM" id="Phobius"/>
    </source>
</evidence>
<dbReference type="PANTHER" id="PTHR11132">
    <property type="entry name" value="SOLUTE CARRIER FAMILY 35"/>
    <property type="match status" value="1"/>
</dbReference>
<accession>A0A812XA59</accession>
<keyword evidence="3 5" id="KW-1133">Transmembrane helix</keyword>
<feature type="transmembrane region" description="Helical" evidence="5">
    <location>
        <begin position="189"/>
        <end position="209"/>
    </location>
</feature>
<evidence type="ECO:0000256" key="4">
    <source>
        <dbReference type="ARBA" id="ARBA00023136"/>
    </source>
</evidence>
<evidence type="ECO:0000256" key="6">
    <source>
        <dbReference type="SAM" id="SignalP"/>
    </source>
</evidence>
<evidence type="ECO:0000256" key="3">
    <source>
        <dbReference type="ARBA" id="ARBA00022989"/>
    </source>
</evidence>
<dbReference type="GO" id="GO:0016020">
    <property type="term" value="C:membrane"/>
    <property type="evidence" value="ECO:0007669"/>
    <property type="project" value="UniProtKB-SubCell"/>
</dbReference>
<protein>
    <submittedName>
        <fullName evidence="7">GONST4 protein</fullName>
    </submittedName>
</protein>
<keyword evidence="2 5" id="KW-0812">Transmembrane</keyword>
<evidence type="ECO:0000256" key="1">
    <source>
        <dbReference type="ARBA" id="ARBA00004141"/>
    </source>
</evidence>
<feature type="non-terminal residue" evidence="7">
    <location>
        <position position="379"/>
    </location>
</feature>
<feature type="transmembrane region" description="Helical" evidence="5">
    <location>
        <begin position="300"/>
        <end position="323"/>
    </location>
</feature>
<feature type="transmembrane region" description="Helical" evidence="5">
    <location>
        <begin position="154"/>
        <end position="177"/>
    </location>
</feature>